<keyword evidence="4" id="KW-1185">Reference proteome</keyword>
<feature type="transmembrane region" description="Helical" evidence="2">
    <location>
        <begin position="60"/>
        <end position="85"/>
    </location>
</feature>
<comment type="similarity">
    <text evidence="1">Belongs to the major facilitator superfamily. Phosphate:H(+) symporter (TC 2.A.1.9) family.</text>
</comment>
<dbReference type="InterPro" id="IPR036259">
    <property type="entry name" value="MFS_trans_sf"/>
</dbReference>
<sequence length="86" mass="9632">LLYEQAPDAMRSLCYALQLTTVALGKYLSTLLVTIVTKISTRNGKLGWIPDNLNYGHLHYFFWLLAGLSVLNLGAFLLIGCMLVVW</sequence>
<dbReference type="OrthoDB" id="1930519at2759"/>
<evidence type="ECO:0000313" key="3">
    <source>
        <dbReference type="EMBL" id="KZV51596.1"/>
    </source>
</evidence>
<dbReference type="PANTHER" id="PTHR11654">
    <property type="entry name" value="OLIGOPEPTIDE TRANSPORTER-RELATED"/>
    <property type="match status" value="1"/>
</dbReference>
<name>A0A2Z7D361_9LAMI</name>
<reference evidence="3 4" key="1">
    <citation type="journal article" date="2015" name="Proc. Natl. Acad. Sci. U.S.A.">
        <title>The resurrection genome of Boea hygrometrica: A blueprint for survival of dehydration.</title>
        <authorList>
            <person name="Xiao L."/>
            <person name="Yang G."/>
            <person name="Zhang L."/>
            <person name="Yang X."/>
            <person name="Zhao S."/>
            <person name="Ji Z."/>
            <person name="Zhou Q."/>
            <person name="Hu M."/>
            <person name="Wang Y."/>
            <person name="Chen M."/>
            <person name="Xu Y."/>
            <person name="Jin H."/>
            <person name="Xiao X."/>
            <person name="Hu G."/>
            <person name="Bao F."/>
            <person name="Hu Y."/>
            <person name="Wan P."/>
            <person name="Li L."/>
            <person name="Deng X."/>
            <person name="Kuang T."/>
            <person name="Xiang C."/>
            <person name="Zhu J.K."/>
            <person name="Oliver M.J."/>
            <person name="He Y."/>
        </authorList>
    </citation>
    <scope>NUCLEOTIDE SEQUENCE [LARGE SCALE GENOMIC DNA]</scope>
    <source>
        <strain evidence="4">cv. XS01</strain>
    </source>
</reference>
<evidence type="ECO:0000256" key="2">
    <source>
        <dbReference type="SAM" id="Phobius"/>
    </source>
</evidence>
<accession>A0A2Z7D361</accession>
<protein>
    <submittedName>
        <fullName evidence="3">Peptide transporter 1</fullName>
    </submittedName>
</protein>
<organism evidence="3 4">
    <name type="scientific">Dorcoceras hygrometricum</name>
    <dbReference type="NCBI Taxonomy" id="472368"/>
    <lineage>
        <taxon>Eukaryota</taxon>
        <taxon>Viridiplantae</taxon>
        <taxon>Streptophyta</taxon>
        <taxon>Embryophyta</taxon>
        <taxon>Tracheophyta</taxon>
        <taxon>Spermatophyta</taxon>
        <taxon>Magnoliopsida</taxon>
        <taxon>eudicotyledons</taxon>
        <taxon>Gunneridae</taxon>
        <taxon>Pentapetalae</taxon>
        <taxon>asterids</taxon>
        <taxon>lamiids</taxon>
        <taxon>Lamiales</taxon>
        <taxon>Gesneriaceae</taxon>
        <taxon>Didymocarpoideae</taxon>
        <taxon>Trichosporeae</taxon>
        <taxon>Loxocarpinae</taxon>
        <taxon>Dorcoceras</taxon>
    </lineage>
</organism>
<dbReference type="EMBL" id="KQ991595">
    <property type="protein sequence ID" value="KZV51596.1"/>
    <property type="molecule type" value="Genomic_DNA"/>
</dbReference>
<keyword evidence="2" id="KW-0472">Membrane</keyword>
<dbReference type="Gene3D" id="1.20.1250.20">
    <property type="entry name" value="MFS general substrate transporter like domains"/>
    <property type="match status" value="1"/>
</dbReference>
<gene>
    <name evidence="3" type="ORF">F511_10549</name>
</gene>
<proteinExistence type="inferred from homology"/>
<feature type="transmembrane region" description="Helical" evidence="2">
    <location>
        <begin position="12"/>
        <end position="40"/>
    </location>
</feature>
<keyword evidence="2" id="KW-1133">Transmembrane helix</keyword>
<dbReference type="AlphaFoldDB" id="A0A2Z7D361"/>
<evidence type="ECO:0000313" key="4">
    <source>
        <dbReference type="Proteomes" id="UP000250235"/>
    </source>
</evidence>
<evidence type="ECO:0000256" key="1">
    <source>
        <dbReference type="ARBA" id="ARBA00044504"/>
    </source>
</evidence>
<dbReference type="Proteomes" id="UP000250235">
    <property type="component" value="Unassembled WGS sequence"/>
</dbReference>
<keyword evidence="2" id="KW-0812">Transmembrane</keyword>
<feature type="non-terminal residue" evidence="3">
    <location>
        <position position="1"/>
    </location>
</feature>